<gene>
    <name evidence="1" type="ORF">NKR23_g6473</name>
</gene>
<evidence type="ECO:0008006" key="3">
    <source>
        <dbReference type="Google" id="ProtNLM"/>
    </source>
</evidence>
<keyword evidence="2" id="KW-1185">Reference proteome</keyword>
<organism evidence="1 2">
    <name type="scientific">Pleurostoma richardsiae</name>
    <dbReference type="NCBI Taxonomy" id="41990"/>
    <lineage>
        <taxon>Eukaryota</taxon>
        <taxon>Fungi</taxon>
        <taxon>Dikarya</taxon>
        <taxon>Ascomycota</taxon>
        <taxon>Pezizomycotina</taxon>
        <taxon>Sordariomycetes</taxon>
        <taxon>Sordariomycetidae</taxon>
        <taxon>Calosphaeriales</taxon>
        <taxon>Pleurostomataceae</taxon>
        <taxon>Pleurostoma</taxon>
    </lineage>
</organism>
<reference evidence="1" key="1">
    <citation type="submission" date="2022-07" db="EMBL/GenBank/DDBJ databases">
        <title>Fungi with potential for degradation of polypropylene.</title>
        <authorList>
            <person name="Gostincar C."/>
        </authorList>
    </citation>
    <scope>NUCLEOTIDE SEQUENCE</scope>
    <source>
        <strain evidence="1">EXF-13308</strain>
    </source>
</reference>
<dbReference type="Proteomes" id="UP001174694">
    <property type="component" value="Unassembled WGS sequence"/>
</dbReference>
<evidence type="ECO:0000313" key="2">
    <source>
        <dbReference type="Proteomes" id="UP001174694"/>
    </source>
</evidence>
<protein>
    <recommendedName>
        <fullName evidence="3">O-fucosyltransferase family protein</fullName>
    </recommendedName>
</protein>
<proteinExistence type="predicted"/>
<name>A0AA38RVP4_9PEZI</name>
<comment type="caution">
    <text evidence="1">The sequence shown here is derived from an EMBL/GenBank/DDBJ whole genome shotgun (WGS) entry which is preliminary data.</text>
</comment>
<dbReference type="EMBL" id="JANBVO010000019">
    <property type="protein sequence ID" value="KAJ9143315.1"/>
    <property type="molecule type" value="Genomic_DNA"/>
</dbReference>
<sequence length="458" mass="52037">MINRRFVIPGALAFGLLFVWSLRLLPWEYSTWQSGKGSFSSASPAYKNGALPPHVENYFEQVFSAGHPAPFAYSAVKDACDRADWDVNEAYLNCVGMVAGLTSIVSQVKVCLKMAVETGSHLVLPSMPLRDSKDLKDFNFLNGDAYLNYEKWFDADHLREQMGRACPRMKIIHPDELDKTVHVKNRWQILCSDAPGYIKINSFFWTGKPYKNYFNEQYHKRQEEEVAAAATDPARAEAAKKAGITVVDVDSEFLLFRITDDPTRRDLRLWNDLSHAVRFLDEPRQIIHRLLERMPRPDFYGVHFRVENDSIWSSLDHQLAVDLDALDRAWAQFGTPGAKKPLVYLACGDPVQVEKFVEAGAARGWDVTHKWRLAKDDEQTTRMINELAFDFQGAIDMGVMVRSQFFLGLQGSAFSSTVANQRDVTGRYRGSSFEVVDDEGARTHLFNDFDATQYACCL</sequence>
<evidence type="ECO:0000313" key="1">
    <source>
        <dbReference type="EMBL" id="KAJ9143315.1"/>
    </source>
</evidence>
<dbReference type="AlphaFoldDB" id="A0AA38RVP4"/>
<accession>A0AA38RVP4</accession>
<dbReference type="CDD" id="cd11296">
    <property type="entry name" value="O-FucT_like"/>
    <property type="match status" value="1"/>
</dbReference>
<dbReference type="Gene3D" id="3.40.50.11350">
    <property type="match status" value="1"/>
</dbReference>